<dbReference type="EC" id="2.7.13.3" evidence="2"/>
<accession>A3QGQ9</accession>
<dbReference type="InterPro" id="IPR003661">
    <property type="entry name" value="HisK_dim/P_dom"/>
</dbReference>
<dbReference type="OrthoDB" id="9772100at2"/>
<evidence type="ECO:0000313" key="9">
    <source>
        <dbReference type="EMBL" id="ABO24657.1"/>
    </source>
</evidence>
<feature type="coiled-coil region" evidence="4">
    <location>
        <begin position="928"/>
        <end position="980"/>
    </location>
</feature>
<dbReference type="SUPFAM" id="SSF55874">
    <property type="entry name" value="ATPase domain of HSP90 chaperone/DNA topoisomerase II/histidine kinase"/>
    <property type="match status" value="1"/>
</dbReference>
<keyword evidence="10" id="KW-1185">Reference proteome</keyword>
<dbReference type="Pfam" id="PF07495">
    <property type="entry name" value="Y_Y_Y"/>
    <property type="match status" value="1"/>
</dbReference>
<dbReference type="Pfam" id="PF07494">
    <property type="entry name" value="Reg_prop"/>
    <property type="match status" value="3"/>
</dbReference>
<dbReference type="InterPro" id="IPR013783">
    <property type="entry name" value="Ig-like_fold"/>
</dbReference>
<dbReference type="InterPro" id="IPR003594">
    <property type="entry name" value="HATPase_dom"/>
</dbReference>
<dbReference type="InterPro" id="IPR005467">
    <property type="entry name" value="His_kinase_dom"/>
</dbReference>
<dbReference type="InterPro" id="IPR011123">
    <property type="entry name" value="Y_Y_Y"/>
</dbReference>
<keyword evidence="3" id="KW-0597">Phosphoprotein</keyword>
<dbReference type="Gene3D" id="3.30.565.10">
    <property type="entry name" value="Histidine kinase-like ATPase, C-terminal domain"/>
    <property type="match status" value="1"/>
</dbReference>
<feature type="transmembrane region" description="Helical" evidence="5">
    <location>
        <begin position="778"/>
        <end position="796"/>
    </location>
</feature>
<dbReference type="InterPro" id="IPR011110">
    <property type="entry name" value="Reg_prop"/>
</dbReference>
<feature type="signal peptide" evidence="6">
    <location>
        <begin position="1"/>
        <end position="20"/>
    </location>
</feature>
<evidence type="ECO:0000256" key="1">
    <source>
        <dbReference type="ARBA" id="ARBA00000085"/>
    </source>
</evidence>
<keyword evidence="5" id="KW-1133">Transmembrane helix</keyword>
<evidence type="ECO:0000256" key="5">
    <source>
        <dbReference type="SAM" id="Phobius"/>
    </source>
</evidence>
<feature type="chain" id="PRO_5002657923" description="histidine kinase" evidence="6">
    <location>
        <begin position="21"/>
        <end position="1226"/>
    </location>
</feature>
<dbReference type="Gene3D" id="1.10.287.130">
    <property type="match status" value="1"/>
</dbReference>
<dbReference type="InterPro" id="IPR036890">
    <property type="entry name" value="HATPase_C_sf"/>
</dbReference>
<dbReference type="Gene3D" id="2.130.10.10">
    <property type="entry name" value="YVTN repeat-like/Quinoprotein amine dehydrogenase"/>
    <property type="match status" value="5"/>
</dbReference>
<dbReference type="HOGENOM" id="CLU_000445_28_2_6"/>
<dbReference type="KEGG" id="slo:Shew_2791"/>
<dbReference type="InterPro" id="IPR015943">
    <property type="entry name" value="WD40/YVTN_repeat-like_dom_sf"/>
</dbReference>
<dbReference type="Gene3D" id="2.60.40.10">
    <property type="entry name" value="Immunoglobulins"/>
    <property type="match status" value="1"/>
</dbReference>
<dbReference type="SMART" id="SM00387">
    <property type="entry name" value="HATPase_c"/>
    <property type="match status" value="1"/>
</dbReference>
<dbReference type="SUPFAM" id="SSF55785">
    <property type="entry name" value="PYP-like sensor domain (PAS domain)"/>
    <property type="match status" value="1"/>
</dbReference>
<keyword evidence="6" id="KW-0732">Signal</keyword>
<organism evidence="9 10">
    <name type="scientific">Shewanella loihica (strain ATCC BAA-1088 / PV-4)</name>
    <dbReference type="NCBI Taxonomy" id="323850"/>
    <lineage>
        <taxon>Bacteria</taxon>
        <taxon>Pseudomonadati</taxon>
        <taxon>Pseudomonadota</taxon>
        <taxon>Gammaproteobacteria</taxon>
        <taxon>Alteromonadales</taxon>
        <taxon>Shewanellaceae</taxon>
        <taxon>Shewanella</taxon>
    </lineage>
</organism>
<keyword evidence="9" id="KW-0808">Transferase</keyword>
<evidence type="ECO:0000256" key="4">
    <source>
        <dbReference type="SAM" id="Coils"/>
    </source>
</evidence>
<dbReference type="InterPro" id="IPR035965">
    <property type="entry name" value="PAS-like_dom_sf"/>
</dbReference>
<dbReference type="GO" id="GO:0000155">
    <property type="term" value="F:phosphorelay sensor kinase activity"/>
    <property type="evidence" value="ECO:0007669"/>
    <property type="project" value="InterPro"/>
</dbReference>
<keyword evidence="9" id="KW-0418">Kinase</keyword>
<name>A3QGQ9_SHELP</name>
<dbReference type="PROSITE" id="PS50113">
    <property type="entry name" value="PAC"/>
    <property type="match status" value="1"/>
</dbReference>
<dbReference type="Proteomes" id="UP000001558">
    <property type="component" value="Chromosome"/>
</dbReference>
<keyword evidence="4" id="KW-0175">Coiled coil</keyword>
<feature type="domain" description="PAC" evidence="8">
    <location>
        <begin position="887"/>
        <end position="940"/>
    </location>
</feature>
<dbReference type="Pfam" id="PF02518">
    <property type="entry name" value="HATPase_c"/>
    <property type="match status" value="1"/>
</dbReference>
<dbReference type="InterPro" id="IPR013655">
    <property type="entry name" value="PAS_fold_3"/>
</dbReference>
<reference evidence="9 10" key="1">
    <citation type="submission" date="2007-03" db="EMBL/GenBank/DDBJ databases">
        <title>Complete sequence of Shewanella loihica PV-4.</title>
        <authorList>
            <consortium name="US DOE Joint Genome Institute"/>
            <person name="Copeland A."/>
            <person name="Lucas S."/>
            <person name="Lapidus A."/>
            <person name="Barry K."/>
            <person name="Detter J.C."/>
            <person name="Glavina del Rio T."/>
            <person name="Hammon N."/>
            <person name="Israni S."/>
            <person name="Dalin E."/>
            <person name="Tice H."/>
            <person name="Pitluck S."/>
            <person name="Chain P."/>
            <person name="Malfatti S."/>
            <person name="Shin M."/>
            <person name="Vergez L."/>
            <person name="Schmutz J."/>
            <person name="Larimer F."/>
            <person name="Land M."/>
            <person name="Hauser L."/>
            <person name="Kyrpides N."/>
            <person name="Mikhailova N."/>
            <person name="Romine M.F."/>
            <person name="Serres G."/>
            <person name="Fredrickson J."/>
            <person name="Tiedje J."/>
            <person name="Richardson P."/>
        </authorList>
    </citation>
    <scope>NUCLEOTIDE SEQUENCE [LARGE SCALE GENOMIC DNA]</scope>
    <source>
        <strain evidence="10">ATCC BAA-1088 / PV-4</strain>
    </source>
</reference>
<keyword evidence="5" id="KW-0472">Membrane</keyword>
<evidence type="ECO:0000256" key="6">
    <source>
        <dbReference type="SAM" id="SignalP"/>
    </source>
</evidence>
<protein>
    <recommendedName>
        <fullName evidence="2">histidine kinase</fullName>
        <ecNumber evidence="2">2.7.13.3</ecNumber>
    </recommendedName>
</protein>
<dbReference type="PANTHER" id="PTHR43547:SF2">
    <property type="entry name" value="HYBRID SIGNAL TRANSDUCTION HISTIDINE KINASE C"/>
    <property type="match status" value="1"/>
</dbReference>
<dbReference type="PROSITE" id="PS50109">
    <property type="entry name" value="HIS_KIN"/>
    <property type="match status" value="1"/>
</dbReference>
<dbReference type="RefSeq" id="WP_011866588.1">
    <property type="nucleotide sequence ID" value="NC_009092.1"/>
</dbReference>
<dbReference type="STRING" id="323850.Shew_2791"/>
<dbReference type="CDD" id="cd00082">
    <property type="entry name" value="HisKA"/>
    <property type="match status" value="1"/>
</dbReference>
<evidence type="ECO:0000259" key="8">
    <source>
        <dbReference type="PROSITE" id="PS50113"/>
    </source>
</evidence>
<dbReference type="Pfam" id="PF08447">
    <property type="entry name" value="PAS_3"/>
    <property type="match status" value="1"/>
</dbReference>
<dbReference type="SMART" id="SM00086">
    <property type="entry name" value="PAC"/>
    <property type="match status" value="1"/>
</dbReference>
<dbReference type="eggNOG" id="COG4191">
    <property type="taxonomic scope" value="Bacteria"/>
</dbReference>
<dbReference type="EMBL" id="CP000606">
    <property type="protein sequence ID" value="ABO24657.1"/>
    <property type="molecule type" value="Genomic_DNA"/>
</dbReference>
<dbReference type="eggNOG" id="COG3292">
    <property type="taxonomic scope" value="Bacteria"/>
</dbReference>
<dbReference type="InterPro" id="IPR000700">
    <property type="entry name" value="PAS-assoc_C"/>
</dbReference>
<dbReference type="AlphaFoldDB" id="A3QGQ9"/>
<sequence precursor="true">MRALILSLLLLLLVSQPSLAFSYQPQFDSFGAKEGLSMNTVTDIVNDKEGHLWIATQAGLNRYDGKRFKIFDTQGDNRGPSAKYIKKLHFSRSTLWLITRNEGINRYHADSSIFEPFNASNSPLPDDIVDLDEDAQGNLWIATADNRLLYFSPASNKLLATLDSSTTQGLPSGRINTLYRDRQDRLWIGTLNGLASLKQTEDEISVTQYAPEVLRGVSAIEAGKSNTLWVGTQTRGLFLLDITNDQAMAIAAVPASPAFSISALRRDKFGSLWIGFRAQGLARYEPSRNEIHRLNASAENRYSINSPVITSLWIDNEQQLWIGSKGGGLSKTFLDAQYFGHIHGFSFNDNNLLNVDIRSLLEDSQGTLWVGTASGVYRGLKNPRGELTGFIPFHVQNPALSQAFISFIKEDELGQLWIGTRGDGLFIYTADKQSYIHYLADAKSPNSLPSNQLYSLYFDRQGTPWITSSDGGIARYAGIATGFIAVPLPIKTVTDMLQDGDGNYWLTSSSDGLLRLAANGEITHFASHTPHALPKQHLFSIVAGDKHSLWIASNEGLLHFNTQDFSSRLLTTADGLIDDTIYLLFADQRRHLWLGTTKGLTQLDPDSLKTTNYTDIDGIQDNEFNFGAAALGRNNTLYLGGVNGFNHFNPAQLPRRQPPTLPVITDLFVLGQAQGLPDMDQGTPRLPPSLALPHTADIFSLHYHSPDLHNATRLSYQYRLLGLNDTWIAGSPEQVAYFTGLNPGNYLFEIRAKDINQQYSPIRRLKIMLEPAPWQSPFAYTLYFTLTLMLVSLIFYRKWSQYQQQAALLHEVAESEQRLQLALWGSGDEFWDWNIVHGNATRTNTFLKYPEQEQELKKTIATCVHPDDIPKVSRVAKECINDQIDKFSLTYRGLAPDGEWLWVLNRGQVVERDEAGKAVRIAGTIKNIQQQKETEHALRELNQRLEQRVNERTLELQQRNDELKHTLDELEHTQGELMDKEKMAALGGLVASITHEVNTPIGISVTAASHLQESVKHFDQLYRRGEITEEDFEQYQNEVAECCRLILANLERASKLIASFKQVSVDQSHEDVREFDLHAYLEEIFISLNPMLSRTPHEYSYQCPEKLIIQSTPGAFYQIVSNLFNNSVIHAYPDGKSGKLSLDVARTDQGICITYQDDGCGMSQEVQAQVFQPFFTTKRGKGGSGLGMNIVSNIVTQVLKGEISIDSQEGRGSTFIIHLPDSLIVR</sequence>
<feature type="domain" description="Histidine kinase" evidence="7">
    <location>
        <begin position="992"/>
        <end position="1223"/>
    </location>
</feature>
<dbReference type="Gene3D" id="3.30.450.20">
    <property type="entry name" value="PAS domain"/>
    <property type="match status" value="1"/>
</dbReference>
<evidence type="ECO:0000256" key="3">
    <source>
        <dbReference type="ARBA" id="ARBA00022553"/>
    </source>
</evidence>
<dbReference type="PRINTS" id="PR00344">
    <property type="entry name" value="BCTRLSENSOR"/>
</dbReference>
<evidence type="ECO:0000313" key="10">
    <source>
        <dbReference type="Proteomes" id="UP000001558"/>
    </source>
</evidence>
<dbReference type="InterPro" id="IPR004358">
    <property type="entry name" value="Sig_transdc_His_kin-like_C"/>
</dbReference>
<evidence type="ECO:0000259" key="7">
    <source>
        <dbReference type="PROSITE" id="PS50109"/>
    </source>
</evidence>
<gene>
    <name evidence="9" type="ordered locus">Shew_2791</name>
</gene>
<dbReference type="PANTHER" id="PTHR43547">
    <property type="entry name" value="TWO-COMPONENT HISTIDINE KINASE"/>
    <property type="match status" value="1"/>
</dbReference>
<dbReference type="InterPro" id="IPR001610">
    <property type="entry name" value="PAC"/>
</dbReference>
<dbReference type="SUPFAM" id="SSF63829">
    <property type="entry name" value="Calcium-dependent phosphotriesterase"/>
    <property type="match status" value="2"/>
</dbReference>
<keyword evidence="5" id="KW-0812">Transmembrane</keyword>
<comment type="catalytic activity">
    <reaction evidence="1">
        <text>ATP + protein L-histidine = ADP + protein N-phospho-L-histidine.</text>
        <dbReference type="EC" id="2.7.13.3"/>
    </reaction>
</comment>
<evidence type="ECO:0000256" key="2">
    <source>
        <dbReference type="ARBA" id="ARBA00012438"/>
    </source>
</evidence>
<proteinExistence type="predicted"/>